<dbReference type="EMBL" id="RCHS01000637">
    <property type="protein sequence ID" value="RMX57588.1"/>
    <property type="molecule type" value="Genomic_DNA"/>
</dbReference>
<evidence type="ECO:0000256" key="8">
    <source>
        <dbReference type="ARBA" id="ARBA00023180"/>
    </source>
</evidence>
<protein>
    <recommendedName>
        <fullName evidence="9">Carbohydrate sulfotransferase</fullName>
        <ecNumber evidence="9">2.8.2.-</ecNumber>
    </recommendedName>
</protein>
<keyword evidence="9" id="KW-0119">Carbohydrate metabolism</keyword>
<keyword evidence="4 9" id="KW-0812">Transmembrane</keyword>
<keyword evidence="6 9" id="KW-0333">Golgi apparatus</keyword>
<evidence type="ECO:0000256" key="5">
    <source>
        <dbReference type="ARBA" id="ARBA00022989"/>
    </source>
</evidence>
<keyword evidence="9" id="KW-0735">Signal-anchor</keyword>
<evidence type="ECO:0000256" key="7">
    <source>
        <dbReference type="ARBA" id="ARBA00023136"/>
    </source>
</evidence>
<dbReference type="Proteomes" id="UP000275408">
    <property type="component" value="Unassembled WGS sequence"/>
</dbReference>
<dbReference type="OrthoDB" id="2019940at2759"/>
<dbReference type="PANTHER" id="PTHR12137:SF54">
    <property type="entry name" value="CARBOHYDRATE SULFOTRANSFERASE"/>
    <property type="match status" value="1"/>
</dbReference>
<keyword evidence="7 9" id="KW-0472">Membrane</keyword>
<accession>A0A3M6UW73</accession>
<gene>
    <name evidence="10" type="ORF">pdam_00023448</name>
</gene>
<keyword evidence="5 9" id="KW-1133">Transmembrane helix</keyword>
<evidence type="ECO:0000256" key="1">
    <source>
        <dbReference type="ARBA" id="ARBA00004323"/>
    </source>
</evidence>
<proteinExistence type="inferred from homology"/>
<dbReference type="GO" id="GO:0008146">
    <property type="term" value="F:sulfotransferase activity"/>
    <property type="evidence" value="ECO:0007669"/>
    <property type="project" value="InterPro"/>
</dbReference>
<name>A0A3M6UW73_POCDA</name>
<comment type="caution">
    <text evidence="10">The sequence shown here is derived from an EMBL/GenBank/DDBJ whole genome shotgun (WGS) entry which is preliminary data.</text>
</comment>
<feature type="transmembrane region" description="Helical" evidence="9">
    <location>
        <begin position="12"/>
        <end position="31"/>
    </location>
</feature>
<sequence length="333" mass="38828">MSFPIRAIVKLRRILLIGLVIAGAFYAVMLMPKMLRLLRKLNQEDIDSQNIKQMKREALTRLLEERYRPWNSSACTKQGRRKPIQYVVKHHLIVSERYKTLFCFVPKVACSNWKRIFHVLDGHFNSSEDISHETSHDSGKLRFLRHYSNATVVNHMLKTYKKIAFVREPMERFLSAYRSKFAPVNPPRRGFYYSTGLNIIKRMRKNSTGLTPHYPTFKEFANFAITTPVSSHDEHWDRQHNLCAPCDINYDFVGFYDNIKADADLALMLMGADEEVTFPNIEAAPEGQGSQTKMKTFYSGISQEEFTRLQNIYAKDYDIFGFKKPSYQEIVNP</sequence>
<organism evidence="10 11">
    <name type="scientific">Pocillopora damicornis</name>
    <name type="common">Cauliflower coral</name>
    <name type="synonym">Millepora damicornis</name>
    <dbReference type="NCBI Taxonomy" id="46731"/>
    <lineage>
        <taxon>Eukaryota</taxon>
        <taxon>Metazoa</taxon>
        <taxon>Cnidaria</taxon>
        <taxon>Anthozoa</taxon>
        <taxon>Hexacorallia</taxon>
        <taxon>Scleractinia</taxon>
        <taxon>Astrocoeniina</taxon>
        <taxon>Pocilloporidae</taxon>
        <taxon>Pocillopora</taxon>
    </lineage>
</organism>
<dbReference type="InterPro" id="IPR018011">
    <property type="entry name" value="Carb_sulfotrans_8-10"/>
</dbReference>
<keyword evidence="3 9" id="KW-0808">Transferase</keyword>
<evidence type="ECO:0000313" key="11">
    <source>
        <dbReference type="Proteomes" id="UP000275408"/>
    </source>
</evidence>
<keyword evidence="8 9" id="KW-0325">Glycoprotein</keyword>
<evidence type="ECO:0000313" key="10">
    <source>
        <dbReference type="EMBL" id="RMX57588.1"/>
    </source>
</evidence>
<dbReference type="EC" id="2.8.2.-" evidence="9"/>
<dbReference type="PANTHER" id="PTHR12137">
    <property type="entry name" value="CARBOHYDRATE SULFOTRANSFERASE"/>
    <property type="match status" value="1"/>
</dbReference>
<comment type="subcellular location">
    <subcellularLocation>
        <location evidence="1 9">Golgi apparatus membrane</location>
        <topology evidence="1 9">Single-pass type II membrane protein</topology>
    </subcellularLocation>
</comment>
<evidence type="ECO:0000256" key="6">
    <source>
        <dbReference type="ARBA" id="ARBA00023034"/>
    </source>
</evidence>
<evidence type="ECO:0000256" key="9">
    <source>
        <dbReference type="RuleBase" id="RU364020"/>
    </source>
</evidence>
<evidence type="ECO:0000256" key="2">
    <source>
        <dbReference type="ARBA" id="ARBA00006339"/>
    </source>
</evidence>
<keyword evidence="11" id="KW-1185">Reference proteome</keyword>
<dbReference type="Pfam" id="PF03567">
    <property type="entry name" value="Sulfotransfer_2"/>
    <property type="match status" value="1"/>
</dbReference>
<dbReference type="AlphaFoldDB" id="A0A3M6UW73"/>
<dbReference type="InterPro" id="IPR005331">
    <property type="entry name" value="Sulfotransferase"/>
</dbReference>
<dbReference type="GO" id="GO:0016051">
    <property type="term" value="P:carbohydrate biosynthetic process"/>
    <property type="evidence" value="ECO:0007669"/>
    <property type="project" value="InterPro"/>
</dbReference>
<reference evidence="10 11" key="1">
    <citation type="journal article" date="2018" name="Sci. Rep.">
        <title>Comparative analysis of the Pocillopora damicornis genome highlights role of immune system in coral evolution.</title>
        <authorList>
            <person name="Cunning R."/>
            <person name="Bay R.A."/>
            <person name="Gillette P."/>
            <person name="Baker A.C."/>
            <person name="Traylor-Knowles N."/>
        </authorList>
    </citation>
    <scope>NUCLEOTIDE SEQUENCE [LARGE SCALE GENOMIC DNA]</scope>
    <source>
        <strain evidence="10">RSMAS</strain>
        <tissue evidence="10">Whole animal</tissue>
    </source>
</reference>
<dbReference type="GO" id="GO:0000139">
    <property type="term" value="C:Golgi membrane"/>
    <property type="evidence" value="ECO:0007669"/>
    <property type="project" value="UniProtKB-SubCell"/>
</dbReference>
<comment type="similarity">
    <text evidence="2 9">Belongs to the sulfotransferase 2 family.</text>
</comment>
<evidence type="ECO:0000256" key="3">
    <source>
        <dbReference type="ARBA" id="ARBA00022679"/>
    </source>
</evidence>
<evidence type="ECO:0000256" key="4">
    <source>
        <dbReference type="ARBA" id="ARBA00022692"/>
    </source>
</evidence>